<comment type="subcellular location">
    <subcellularLocation>
        <location evidence="1">Membrane</location>
        <topology evidence="1">Multi-pass membrane protein</topology>
    </subcellularLocation>
</comment>
<dbReference type="Proteomes" id="UP000411588">
    <property type="component" value="Unassembled WGS sequence"/>
</dbReference>
<feature type="transmembrane region" description="Helical" evidence="7">
    <location>
        <begin position="202"/>
        <end position="222"/>
    </location>
</feature>
<evidence type="ECO:0000313" key="15">
    <source>
        <dbReference type="Proteomes" id="UP000411588"/>
    </source>
</evidence>
<keyword evidence="5 7" id="KW-1133">Transmembrane helix</keyword>
<dbReference type="EMBL" id="CAADAN010000003">
    <property type="protein sequence ID" value="VFD30458.1"/>
    <property type="molecule type" value="Genomic_DNA"/>
</dbReference>
<dbReference type="Proteomes" id="UP000189137">
    <property type="component" value="Unassembled WGS sequence"/>
</dbReference>
<dbReference type="EMBL" id="FUPS01000002">
    <property type="protein sequence ID" value="SJR93303.1"/>
    <property type="molecule type" value="Genomic_DNA"/>
</dbReference>
<feature type="transmembrane region" description="Helical" evidence="7">
    <location>
        <begin position="171"/>
        <end position="190"/>
    </location>
</feature>
<dbReference type="KEGG" id="pdf:CD630DERM_20750"/>
<dbReference type="AlphaFoldDB" id="A0A031WI47"/>
<feature type="transmembrane region" description="Helical" evidence="7">
    <location>
        <begin position="112"/>
        <end position="131"/>
    </location>
</feature>
<dbReference type="GO" id="GO:0042907">
    <property type="term" value="F:xanthine transmembrane transporter activity"/>
    <property type="evidence" value="ECO:0007669"/>
    <property type="project" value="TreeGrafter"/>
</dbReference>
<organism evidence="8">
    <name type="scientific">Clostridioides difficile</name>
    <name type="common">Peptoclostridium difficile</name>
    <dbReference type="NCBI Taxonomy" id="1496"/>
    <lineage>
        <taxon>Bacteria</taxon>
        <taxon>Bacillati</taxon>
        <taxon>Bacillota</taxon>
        <taxon>Clostridia</taxon>
        <taxon>Peptostreptococcales</taxon>
        <taxon>Peptostreptococcaceae</taxon>
        <taxon>Clostridioides</taxon>
    </lineage>
</organism>
<dbReference type="EMBL" id="LK932403">
    <property type="protein sequence ID" value="CDS88268.1"/>
    <property type="molecule type" value="Genomic_DNA"/>
</dbReference>
<dbReference type="InterPro" id="IPR006043">
    <property type="entry name" value="NCS2"/>
</dbReference>
<dbReference type="EMBL" id="DAEPXK010000060">
    <property type="protein sequence ID" value="HBH1544113.1"/>
    <property type="molecule type" value="Genomic_DNA"/>
</dbReference>
<evidence type="ECO:0000256" key="3">
    <source>
        <dbReference type="ARBA" id="ARBA00022448"/>
    </source>
</evidence>
<evidence type="ECO:0000313" key="8">
    <source>
        <dbReference type="EMBL" id="CDS88132.1"/>
    </source>
</evidence>
<feature type="transmembrane region" description="Helical" evidence="7">
    <location>
        <begin position="85"/>
        <end position="105"/>
    </location>
</feature>
<dbReference type="GeneID" id="66354456"/>
<evidence type="ECO:0000256" key="4">
    <source>
        <dbReference type="ARBA" id="ARBA00022692"/>
    </source>
</evidence>
<gene>
    <name evidence="8" type="primary">pbuX</name>
    <name evidence="12" type="synonym">xanP_2</name>
    <name evidence="10" type="ORF">BN1095_330338</name>
    <name evidence="8" type="ORF">BN1096_630222</name>
    <name evidence="9" type="ORF">BN1097_640084</name>
    <name evidence="11" type="ORF">KRM00_003657</name>
    <name evidence="13" type="ORF">SAMEA1402399_01032</name>
    <name evidence="12" type="ORF">SAMEA3375112_00709</name>
</gene>
<feature type="transmembrane region" description="Helical" evidence="7">
    <location>
        <begin position="324"/>
        <end position="342"/>
    </location>
</feature>
<dbReference type="PANTHER" id="PTHR42810">
    <property type="entry name" value="PURINE PERMEASE C1399.01C-RELATED"/>
    <property type="match status" value="1"/>
</dbReference>
<dbReference type="RefSeq" id="WP_003435100.1">
    <property type="nucleotide sequence ID" value="NZ_AP031492.1"/>
</dbReference>
<keyword evidence="3" id="KW-0813">Transport</keyword>
<protein>
    <submittedName>
        <fullName evidence="11">Purine/pyrimidine permease</fullName>
    </submittedName>
    <submittedName>
        <fullName evidence="9">Putative permease</fullName>
    </submittedName>
    <submittedName>
        <fullName evidence="8 13">Xanthine permease</fullName>
    </submittedName>
    <submittedName>
        <fullName evidence="12">Xanthine permease XanP</fullName>
    </submittedName>
</protein>
<dbReference type="NCBIfam" id="NF037981">
    <property type="entry name" value="NCS2_1"/>
    <property type="match status" value="1"/>
</dbReference>
<dbReference type="PANTHER" id="PTHR42810:SF2">
    <property type="entry name" value="PURINE PERMEASE C1399.01C-RELATED"/>
    <property type="match status" value="1"/>
</dbReference>
<evidence type="ECO:0000256" key="5">
    <source>
        <dbReference type="ARBA" id="ARBA00022989"/>
    </source>
</evidence>
<evidence type="ECO:0000313" key="13">
    <source>
        <dbReference type="EMBL" id="VFD30458.1"/>
    </source>
</evidence>
<evidence type="ECO:0000313" key="11">
    <source>
        <dbReference type="EMBL" id="HBH1544113.1"/>
    </source>
</evidence>
<feature type="transmembrane region" description="Helical" evidence="7">
    <location>
        <begin position="415"/>
        <end position="435"/>
    </location>
</feature>
<dbReference type="GO" id="GO:0005886">
    <property type="term" value="C:plasma membrane"/>
    <property type="evidence" value="ECO:0007669"/>
    <property type="project" value="TreeGrafter"/>
</dbReference>
<evidence type="ECO:0000313" key="12">
    <source>
        <dbReference type="EMBL" id="SJR93303.1"/>
    </source>
</evidence>
<evidence type="ECO:0000313" key="10">
    <source>
        <dbReference type="EMBL" id="CDT16603.1"/>
    </source>
</evidence>
<feature type="transmembrane region" description="Helical" evidence="7">
    <location>
        <begin position="137"/>
        <end position="159"/>
    </location>
</feature>
<dbReference type="Proteomes" id="UP000878956">
    <property type="component" value="Unassembled WGS sequence"/>
</dbReference>
<feature type="transmembrane region" description="Helical" evidence="7">
    <location>
        <begin position="243"/>
        <end position="271"/>
    </location>
</feature>
<dbReference type="EMBL" id="LK932994">
    <property type="protein sequence ID" value="CDT16603.1"/>
    <property type="molecule type" value="Genomic_DNA"/>
</dbReference>
<sequence>MKAKSTSKFELDGIPPLKEAIPLGLQHLMAMVIGSCLPAILIANAAGLNHKMSTLLIQAALVFAGLSTLLQLYPIPLFKGFKLGGGIPVIMGATAMFIGAGVSVASKYGLPVLFGSQIIAGIVIIIIGFGLKKIRFIFTPAVSGTIVACMGLGLFPIAIKNLAGGMGNETFGNPINFIVGISVSLMILGLNKYGKGLFKDASILVSIIFGYILSLILGIVNFSSIQEFTLVALPKPLAFGLDIRLEVVVMFSIIYLVEIADIMGACTLSAVGGLNRQVTDEELSSAVLGNGVLSTIGALFSATPMGMFGQNSAIVSNTKVVSKFVLAIGGIGLFLAGISPLLANLIRTIPPCVVGGATLVIFSTLTTSGLRLVSMDGFNQENSMILGLSMASGIGFMVAPQVLEKFPKFIETLLADSSVVSGAMVAIIIQALYMVKFPGNKSDKVEDKNKSL</sequence>
<dbReference type="Pfam" id="PF00860">
    <property type="entry name" value="Xan_ur_permease"/>
    <property type="match status" value="1"/>
</dbReference>
<feature type="transmembrane region" description="Helical" evidence="7">
    <location>
        <begin position="55"/>
        <end position="73"/>
    </location>
</feature>
<comment type="similarity">
    <text evidence="2">Belongs to the nucleobase:cation symporter-2 (NCS2) (TC 2.A.40) family.</text>
</comment>
<feature type="transmembrane region" description="Helical" evidence="7">
    <location>
        <begin position="348"/>
        <end position="373"/>
    </location>
</feature>
<reference evidence="11" key="4">
    <citation type="submission" date="2021-06" db="EMBL/GenBank/DDBJ databases">
        <authorList>
            <consortium name="NCBI Pathogen Detection Project"/>
        </authorList>
    </citation>
    <scope>NUCLEOTIDE SEQUENCE</scope>
    <source>
        <strain evidence="11">HN1000</strain>
    </source>
</reference>
<keyword evidence="6 7" id="KW-0472">Membrane</keyword>
<evidence type="ECO:0000313" key="14">
    <source>
        <dbReference type="Proteomes" id="UP000189137"/>
    </source>
</evidence>
<name>A0A031WI47_CLODI</name>
<evidence type="ECO:0000256" key="1">
    <source>
        <dbReference type="ARBA" id="ARBA00004141"/>
    </source>
</evidence>
<proteinExistence type="inferred from homology"/>
<evidence type="ECO:0000256" key="2">
    <source>
        <dbReference type="ARBA" id="ARBA00008821"/>
    </source>
</evidence>
<reference evidence="11" key="2">
    <citation type="journal article" date="2018" name="Genome Biol.">
        <title>SKESA: strategic k-mer extension for scrupulous assemblies.</title>
        <authorList>
            <person name="Souvorov A."/>
            <person name="Agarwala R."/>
            <person name="Lipman D.J."/>
        </authorList>
    </citation>
    <scope>NUCLEOTIDE SEQUENCE</scope>
    <source>
        <strain evidence="11">HN1000</strain>
    </source>
</reference>
<evidence type="ECO:0000313" key="9">
    <source>
        <dbReference type="EMBL" id="CDS88268.1"/>
    </source>
</evidence>
<reference evidence="13 15" key="3">
    <citation type="submission" date="2019-02" db="EMBL/GenBank/DDBJ databases">
        <authorList>
            <consortium name="Pathogen Informatics"/>
        </authorList>
    </citation>
    <scope>NUCLEOTIDE SEQUENCE [LARGE SCALE GENOMIC DNA]</scope>
    <source>
        <strain evidence="13">Clo34</strain>
        <strain evidence="15">clo34</strain>
        <strain evidence="12 14">VRECD0157</strain>
    </source>
</reference>
<reference evidence="8" key="1">
    <citation type="submission" date="2014-07" db="EMBL/GenBank/DDBJ databases">
        <authorList>
            <person name="Monot Marc"/>
        </authorList>
    </citation>
    <scope>NUCLEOTIDE SEQUENCE</scope>
    <source>
        <strain evidence="10">7032989</strain>
        <strain evidence="9">7032994</strain>
    </source>
</reference>
<evidence type="ECO:0000256" key="6">
    <source>
        <dbReference type="ARBA" id="ARBA00023136"/>
    </source>
</evidence>
<evidence type="ECO:0000256" key="7">
    <source>
        <dbReference type="SAM" id="Phobius"/>
    </source>
</evidence>
<feature type="transmembrane region" description="Helical" evidence="7">
    <location>
        <begin position="283"/>
        <end position="303"/>
    </location>
</feature>
<dbReference type="EMBL" id="LK932517">
    <property type="protein sequence ID" value="CDS88132.1"/>
    <property type="molecule type" value="Genomic_DNA"/>
</dbReference>
<dbReference type="PATRIC" id="fig|1496.854.peg.2562"/>
<feature type="transmembrane region" description="Helical" evidence="7">
    <location>
        <begin position="20"/>
        <end position="43"/>
    </location>
</feature>
<accession>A0A031WI47</accession>
<keyword evidence="4 7" id="KW-0812">Transmembrane</keyword>